<accession>A0ACA9PB79</accession>
<evidence type="ECO:0000313" key="2">
    <source>
        <dbReference type="Proteomes" id="UP000789525"/>
    </source>
</evidence>
<protein>
    <submittedName>
        <fullName evidence="1">15745_t:CDS:1</fullName>
    </submittedName>
</protein>
<keyword evidence="2" id="KW-1185">Reference proteome</keyword>
<comment type="caution">
    <text evidence="1">The sequence shown here is derived from an EMBL/GenBank/DDBJ whole genome shotgun (WGS) entry which is preliminary data.</text>
</comment>
<dbReference type="Proteomes" id="UP000789525">
    <property type="component" value="Unassembled WGS sequence"/>
</dbReference>
<feature type="non-terminal residue" evidence="1">
    <location>
        <position position="179"/>
    </location>
</feature>
<feature type="non-terminal residue" evidence="1">
    <location>
        <position position="1"/>
    </location>
</feature>
<dbReference type="EMBL" id="CAJVPT010032379">
    <property type="protein sequence ID" value="CAG8701219.1"/>
    <property type="molecule type" value="Genomic_DNA"/>
</dbReference>
<reference evidence="1" key="1">
    <citation type="submission" date="2021-06" db="EMBL/GenBank/DDBJ databases">
        <authorList>
            <person name="Kallberg Y."/>
            <person name="Tangrot J."/>
            <person name="Rosling A."/>
        </authorList>
    </citation>
    <scope>NUCLEOTIDE SEQUENCE</scope>
    <source>
        <strain evidence="1">CL356</strain>
    </source>
</reference>
<proteinExistence type="predicted"/>
<organism evidence="1 2">
    <name type="scientific">Acaulospora colombiana</name>
    <dbReference type="NCBI Taxonomy" id="27376"/>
    <lineage>
        <taxon>Eukaryota</taxon>
        <taxon>Fungi</taxon>
        <taxon>Fungi incertae sedis</taxon>
        <taxon>Mucoromycota</taxon>
        <taxon>Glomeromycotina</taxon>
        <taxon>Glomeromycetes</taxon>
        <taxon>Diversisporales</taxon>
        <taxon>Acaulosporaceae</taxon>
        <taxon>Acaulospora</taxon>
    </lineage>
</organism>
<gene>
    <name evidence="1" type="ORF">ACOLOM_LOCUS10252</name>
</gene>
<evidence type="ECO:0000313" key="1">
    <source>
        <dbReference type="EMBL" id="CAG8701219.1"/>
    </source>
</evidence>
<sequence length="179" mass="20050">VPRKRMIGVTETEEFSIFDKKFYPGDFDESSIPQTPLNTPSGTFEFSLFSSLTHSHSLPSSQGVHGQPTLLEGPQFWPTSKPIEKRNARYSAGSLRNSKFTKKNFWKKVWNKLSNFQDSSAADGSKFFVIIKSKRRGSDQSSSGDDDVITLSTADSFFHNSPTSLSTVESYEDDRKSTS</sequence>
<name>A0ACA9PB79_9GLOM</name>